<feature type="compositionally biased region" description="Basic and acidic residues" evidence="1">
    <location>
        <begin position="59"/>
        <end position="69"/>
    </location>
</feature>
<dbReference type="SUPFAM" id="SSF49899">
    <property type="entry name" value="Concanavalin A-like lectins/glucanases"/>
    <property type="match status" value="1"/>
</dbReference>
<dbReference type="Pfam" id="PF02450">
    <property type="entry name" value="LCAT"/>
    <property type="match status" value="1"/>
</dbReference>
<evidence type="ECO:0000256" key="2">
    <source>
        <dbReference type="SAM" id="Phobius"/>
    </source>
</evidence>
<keyword evidence="2" id="KW-0472">Membrane</keyword>
<feature type="transmembrane region" description="Helical" evidence="2">
    <location>
        <begin position="36"/>
        <end position="53"/>
    </location>
</feature>
<keyword evidence="2" id="KW-1133">Transmembrane helix</keyword>
<sequence length="1092" mass="122707">MRGVLENFAGFPANIENGGRSMLKNNIELSTKMGKFVLSFLVLLVMLFSLTSMTSEATLGEKREGAETEERFDDAGNPILNAEDGEDSTDASAHEQREINPSPPPNGNILSNYYEWISPGSPSTDNNYALRISDNGGVDINYDFRTSDDLTVDFYWRYHSGDELAYMFNDEDSESSGLRAFTNGVAGKGLYFRNVFGGWDVDLSHLNVQDGEWYNIRVVLDSSDKTYSVYIDGELKGQSYYNGEGFTTSQLFRVMGRASGTSTLIDYDRFVWTNDAIHPDVSDEINSNLLHYEIEEGTGDVLHNNQSLIVFIPGIMGTEIWNEDRSEKLWKPANSIVNAPRQVRELAVNEEGQSIARNLIIGDPIADYYGEMITSLEDMGNPVLVYGYDWRMNNELNARRLEEKINNELDELGLSRVSIVAHSMGGLIASKYTRENDEKVDKLITLGTPFLGSPKSLSITETGKLFYKGGVSGWLGNAVIKDAIKEVAPNISSIYQLFPTENYFGYNDGQYYVQVREESFQERRLVNLLTYGQTTAFLNHHRTGTGEDNWVNSAHFNSAENFHNSLDLLDTLQSVDSYFIIGDQVTTQGTFQYTYHENFRILRFSDLKPINGDGTVPVASANVGDNLPKERVYYTSTEHSELTTNELVIGQVMNILKGQADRLPGMRSDPIETKKLKVKIASPVDLHVYDQEGNHMGPVEEGVVQNEIYTGSYDIFGGTKIALLEDDVYDIQLLGTDYGKMTVTFQWYDERNKEYYTIRFDDVPVTPSSTFSSVTDLNNEVNLSLDSDGDGEVDEVIQPSVSLNGKASQDMDPPELHSLIDGKEGKNEWYTSDVQLQLVAEDDESGLYFMEYWQEDKEPNIYSEPLTFQDEGIHQTFARAHDKNLNYKTLENEIKIDQTPPEIVFGDIPEEIKVGEHFNVEVDAKDGVSGIDEVNISFNEEEVSNGEEINIKEAGKHVIDVVATDKAGNEIRQIIEFEAYIPAEVSFHPKTLNLKGKGNKNATIYIAFPEGYNVDDIEPESIVINGSVHPISDTKFGFVKNPISQEGKYMIKVELDQLSKTLNEGRIQEIKLEGKLRRGQLFKGQDKVKIVK</sequence>
<feature type="region of interest" description="Disordered" evidence="1">
    <location>
        <begin position="58"/>
        <end position="106"/>
    </location>
</feature>
<keyword evidence="4" id="KW-1185">Reference proteome</keyword>
<dbReference type="InterPro" id="IPR003386">
    <property type="entry name" value="LACT/PDAT_acylTrfase"/>
</dbReference>
<evidence type="ECO:0000313" key="4">
    <source>
        <dbReference type="Proteomes" id="UP000243524"/>
    </source>
</evidence>
<organism evidence="3 4">
    <name type="scientific">Halalkalibacillus sediminis</name>
    <dbReference type="NCBI Taxonomy" id="2018042"/>
    <lineage>
        <taxon>Bacteria</taxon>
        <taxon>Bacillati</taxon>
        <taxon>Bacillota</taxon>
        <taxon>Bacilli</taxon>
        <taxon>Bacillales</taxon>
        <taxon>Bacillaceae</taxon>
        <taxon>Halalkalibacillus</taxon>
    </lineage>
</organism>
<reference evidence="3 4" key="1">
    <citation type="submission" date="2017-06" db="EMBL/GenBank/DDBJ databases">
        <title>the draft geome sequence of Illustriluteabacillus marina B3227.</title>
        <authorList>
            <person name="He R.-H."/>
            <person name="Du Z.-J."/>
        </authorList>
    </citation>
    <scope>NUCLEOTIDE SEQUENCE [LARGE SCALE GENOMIC DNA]</scope>
    <source>
        <strain evidence="3 4">B3227</strain>
    </source>
</reference>
<dbReference type="InterPro" id="IPR013320">
    <property type="entry name" value="ConA-like_dom_sf"/>
</dbReference>
<keyword evidence="2" id="KW-0812">Transmembrane</keyword>
<dbReference type="GO" id="GO:0008374">
    <property type="term" value="F:O-acyltransferase activity"/>
    <property type="evidence" value="ECO:0007669"/>
    <property type="project" value="InterPro"/>
</dbReference>
<proteinExistence type="predicted"/>
<dbReference type="EMBL" id="PJNH01000004">
    <property type="protein sequence ID" value="PKR76909.1"/>
    <property type="molecule type" value="Genomic_DNA"/>
</dbReference>
<dbReference type="InterPro" id="IPR029058">
    <property type="entry name" value="AB_hydrolase_fold"/>
</dbReference>
<dbReference type="AlphaFoldDB" id="A0A2I0QRG7"/>
<dbReference type="SUPFAM" id="SSF53474">
    <property type="entry name" value="alpha/beta-Hydrolases"/>
    <property type="match status" value="1"/>
</dbReference>
<accession>A0A2I0QRG7</accession>
<dbReference type="PANTHER" id="PTHR11440">
    <property type="entry name" value="LECITHIN-CHOLESTEROL ACYLTRANSFERASE-RELATED"/>
    <property type="match status" value="1"/>
</dbReference>
<comment type="caution">
    <text evidence="3">The sequence shown here is derived from an EMBL/GenBank/DDBJ whole genome shotgun (WGS) entry which is preliminary data.</text>
</comment>
<gene>
    <name evidence="3" type="ORF">CEY16_13975</name>
</gene>
<dbReference type="GO" id="GO:0006629">
    <property type="term" value="P:lipid metabolic process"/>
    <property type="evidence" value="ECO:0007669"/>
    <property type="project" value="InterPro"/>
</dbReference>
<evidence type="ECO:0000313" key="3">
    <source>
        <dbReference type="EMBL" id="PKR76909.1"/>
    </source>
</evidence>
<protein>
    <submittedName>
        <fullName evidence="3">Uncharacterized protein</fullName>
    </submittedName>
</protein>
<evidence type="ECO:0000256" key="1">
    <source>
        <dbReference type="SAM" id="MobiDB-lite"/>
    </source>
</evidence>
<dbReference type="Proteomes" id="UP000243524">
    <property type="component" value="Unassembled WGS sequence"/>
</dbReference>
<dbReference type="Gene3D" id="3.40.50.1820">
    <property type="entry name" value="alpha/beta hydrolase"/>
    <property type="match status" value="1"/>
</dbReference>
<dbReference type="Gene3D" id="2.60.120.200">
    <property type="match status" value="1"/>
</dbReference>
<name>A0A2I0QRG7_9BACI</name>